<dbReference type="EMBL" id="KN847043">
    <property type="protein sequence ID" value="KIW27648.1"/>
    <property type="molecule type" value="Genomic_DNA"/>
</dbReference>
<dbReference type="HOGENOM" id="CLU_018398_0_3_1"/>
<dbReference type="RefSeq" id="XP_016247864.1">
    <property type="nucleotide sequence ID" value="XM_016394445.1"/>
</dbReference>
<dbReference type="InterPro" id="IPR050320">
    <property type="entry name" value="N5-glutamine_MTase"/>
</dbReference>
<accession>A0A0D2C959</accession>
<evidence type="ECO:0000313" key="3">
    <source>
        <dbReference type="Proteomes" id="UP000054466"/>
    </source>
</evidence>
<dbReference type="InterPro" id="IPR002052">
    <property type="entry name" value="DNA_methylase_N6_adenine_CS"/>
</dbReference>
<protein>
    <recommendedName>
        <fullName evidence="4">Methyltransferase domain-containing protein</fullName>
    </recommendedName>
</protein>
<dbReference type="STRING" id="569365.A0A0D2C959"/>
<evidence type="ECO:0008006" key="4">
    <source>
        <dbReference type="Google" id="ProtNLM"/>
    </source>
</evidence>
<reference evidence="2 3" key="1">
    <citation type="submission" date="2015-01" db="EMBL/GenBank/DDBJ databases">
        <title>The Genome Sequence of Cladophialophora immunda CBS83496.</title>
        <authorList>
            <consortium name="The Broad Institute Genomics Platform"/>
            <person name="Cuomo C."/>
            <person name="de Hoog S."/>
            <person name="Gorbushina A."/>
            <person name="Stielow B."/>
            <person name="Teixiera M."/>
            <person name="Abouelleil A."/>
            <person name="Chapman S.B."/>
            <person name="Priest M."/>
            <person name="Young S.K."/>
            <person name="Wortman J."/>
            <person name="Nusbaum C."/>
            <person name="Birren B."/>
        </authorList>
    </citation>
    <scope>NUCLEOTIDE SEQUENCE [LARGE SCALE GENOMIC DNA]</scope>
    <source>
        <strain evidence="2 3">CBS 83496</strain>
    </source>
</reference>
<dbReference type="AlphaFoldDB" id="A0A0D2C959"/>
<dbReference type="GO" id="GO:0003676">
    <property type="term" value="F:nucleic acid binding"/>
    <property type="evidence" value="ECO:0007669"/>
    <property type="project" value="InterPro"/>
</dbReference>
<evidence type="ECO:0000313" key="2">
    <source>
        <dbReference type="EMBL" id="KIW27648.1"/>
    </source>
</evidence>
<dbReference type="SUPFAM" id="SSF53335">
    <property type="entry name" value="S-adenosyl-L-methionine-dependent methyltransferases"/>
    <property type="match status" value="1"/>
</dbReference>
<dbReference type="PROSITE" id="PS00092">
    <property type="entry name" value="N6_MTASE"/>
    <property type="match status" value="1"/>
</dbReference>
<dbReference type="GO" id="GO:0005739">
    <property type="term" value="C:mitochondrion"/>
    <property type="evidence" value="ECO:0007669"/>
    <property type="project" value="TreeGrafter"/>
</dbReference>
<evidence type="ECO:0000256" key="1">
    <source>
        <dbReference type="SAM" id="MobiDB-lite"/>
    </source>
</evidence>
<feature type="region of interest" description="Disordered" evidence="1">
    <location>
        <begin position="421"/>
        <end position="440"/>
    </location>
</feature>
<organism evidence="2 3">
    <name type="scientific">Cladophialophora immunda</name>
    <dbReference type="NCBI Taxonomy" id="569365"/>
    <lineage>
        <taxon>Eukaryota</taxon>
        <taxon>Fungi</taxon>
        <taxon>Dikarya</taxon>
        <taxon>Ascomycota</taxon>
        <taxon>Pezizomycotina</taxon>
        <taxon>Eurotiomycetes</taxon>
        <taxon>Chaetothyriomycetidae</taxon>
        <taxon>Chaetothyriales</taxon>
        <taxon>Herpotrichiellaceae</taxon>
        <taxon>Cladophialophora</taxon>
    </lineage>
</organism>
<name>A0A0D2C959_9EURO</name>
<dbReference type="OrthoDB" id="269872at2759"/>
<dbReference type="VEuPathDB" id="FungiDB:PV07_07372"/>
<dbReference type="CDD" id="cd02440">
    <property type="entry name" value="AdoMet_MTases"/>
    <property type="match status" value="1"/>
</dbReference>
<gene>
    <name evidence="2" type="ORF">PV07_07372</name>
</gene>
<proteinExistence type="predicted"/>
<dbReference type="GO" id="GO:0008168">
    <property type="term" value="F:methyltransferase activity"/>
    <property type="evidence" value="ECO:0007669"/>
    <property type="project" value="InterPro"/>
</dbReference>
<sequence length="614" mass="67653">MPRLPPALIRQATSQNPLLPLLLRVCRDLPSARNELRWLEEHARSLVNTQTFASHKAVDSHGLPRLDPSEETGSVDWQTVKLDTKIEDCHGPLNQTQQGVPITKAIDGRGSRKVAAVPTGSIISSSTAQAQSVRIRKHDVGGTAHITAEQRKLTVRKVKVQTDRTRIRTYSVGEVSTLKAEGAGPSIRQVRTRNDQSIVHAPTPAKIRSWHDEGVREPGLWPPSSEDLIRSETAEHAQVKKILAQNVGKRSKGMPLQYIIGNQPFGNLDILCQPRVLIPRPETETYTEKVGNLLLSALSSTYPSTGSGPQSRKKFRILDLCTGTGCIALLLHSILKPPGHVSGNDSAAISPNMSIEILGIDNSPDAVSLAQKNLAHNISQKLLHPDAVNDVSFRNVDVLGLAKRAGDGEDTQHQIRKVLNGAAGDVGEQSKEEDSSSPTAPWDVIIANPPYIGPKDYEPGGRTEPSVRNYEPKEALVPTFARGEDWYRYRSSSIVLADLFYWPLVRIARAVDAKLLLMEVGDSEQASRVCKQVLRHYSSPTARRQLTPRLETWRDDGSVRIVPTRPSPSFDADFEEATDPTVADRAVVVWTNQMADWRRDTLPTSNPELDRTPT</sequence>
<dbReference type="PANTHER" id="PTHR18895:SF74">
    <property type="entry name" value="MTRF1L RELEASE FACTOR GLUTAMINE METHYLTRANSFERASE"/>
    <property type="match status" value="1"/>
</dbReference>
<dbReference type="Gene3D" id="3.40.50.150">
    <property type="entry name" value="Vaccinia Virus protein VP39"/>
    <property type="match status" value="1"/>
</dbReference>
<dbReference type="InterPro" id="IPR029063">
    <property type="entry name" value="SAM-dependent_MTases_sf"/>
</dbReference>
<dbReference type="Proteomes" id="UP000054466">
    <property type="component" value="Unassembled WGS sequence"/>
</dbReference>
<keyword evidence="3" id="KW-1185">Reference proteome</keyword>
<dbReference type="GeneID" id="27346566"/>
<dbReference type="PANTHER" id="PTHR18895">
    <property type="entry name" value="HEMK METHYLTRANSFERASE"/>
    <property type="match status" value="1"/>
</dbReference>
<dbReference type="GO" id="GO:0032259">
    <property type="term" value="P:methylation"/>
    <property type="evidence" value="ECO:0007669"/>
    <property type="project" value="InterPro"/>
</dbReference>